<dbReference type="EMBL" id="UOET01000208">
    <property type="protein sequence ID" value="VAW28218.1"/>
    <property type="molecule type" value="Genomic_DNA"/>
</dbReference>
<keyword evidence="1" id="KW-0812">Transmembrane</keyword>
<gene>
    <name evidence="2" type="ORF">MNBD_BACTEROID07-1486</name>
</gene>
<evidence type="ECO:0000313" key="2">
    <source>
        <dbReference type="EMBL" id="VAW28218.1"/>
    </source>
</evidence>
<organism evidence="2">
    <name type="scientific">hydrothermal vent metagenome</name>
    <dbReference type="NCBI Taxonomy" id="652676"/>
    <lineage>
        <taxon>unclassified sequences</taxon>
        <taxon>metagenomes</taxon>
        <taxon>ecological metagenomes</taxon>
    </lineage>
</organism>
<accession>A0A3B0UCJ2</accession>
<dbReference type="AlphaFoldDB" id="A0A3B0UCJ2"/>
<sequence length="83" mass="9175">MEQENIKPRLLKVLLILTFIGSGLTMFSNLFLFGFFNQIKAMIAIQGSSYSFLGTTMNLAPFFEINSAFYLIQGLLSGLALTG</sequence>
<proteinExistence type="predicted"/>
<feature type="non-terminal residue" evidence="2">
    <location>
        <position position="83"/>
    </location>
</feature>
<protein>
    <submittedName>
        <fullName evidence="2">Uncharacterized protein</fullName>
    </submittedName>
</protein>
<keyword evidence="1" id="KW-0472">Membrane</keyword>
<feature type="transmembrane region" description="Helical" evidence="1">
    <location>
        <begin position="12"/>
        <end position="36"/>
    </location>
</feature>
<name>A0A3B0UCJ2_9ZZZZ</name>
<keyword evidence="1" id="KW-1133">Transmembrane helix</keyword>
<evidence type="ECO:0000256" key="1">
    <source>
        <dbReference type="SAM" id="Phobius"/>
    </source>
</evidence>
<reference evidence="2" key="1">
    <citation type="submission" date="2018-06" db="EMBL/GenBank/DDBJ databases">
        <authorList>
            <person name="Zhirakovskaya E."/>
        </authorList>
    </citation>
    <scope>NUCLEOTIDE SEQUENCE</scope>
</reference>